<dbReference type="InterPro" id="IPR036047">
    <property type="entry name" value="F-box-like_dom_sf"/>
</dbReference>
<name>A0AA89AIJ3_9ASTE</name>
<dbReference type="EMBL" id="JAVXUP010002386">
    <property type="protein sequence ID" value="KAK3003643.1"/>
    <property type="molecule type" value="Genomic_DNA"/>
</dbReference>
<organism evidence="3 4">
    <name type="scientific">Escallonia herrerae</name>
    <dbReference type="NCBI Taxonomy" id="1293975"/>
    <lineage>
        <taxon>Eukaryota</taxon>
        <taxon>Viridiplantae</taxon>
        <taxon>Streptophyta</taxon>
        <taxon>Embryophyta</taxon>
        <taxon>Tracheophyta</taxon>
        <taxon>Spermatophyta</taxon>
        <taxon>Magnoliopsida</taxon>
        <taxon>eudicotyledons</taxon>
        <taxon>Gunneridae</taxon>
        <taxon>Pentapetalae</taxon>
        <taxon>asterids</taxon>
        <taxon>campanulids</taxon>
        <taxon>Escalloniales</taxon>
        <taxon>Escalloniaceae</taxon>
        <taxon>Escallonia</taxon>
    </lineage>
</organism>
<comment type="caution">
    <text evidence="3">The sequence shown here is derived from an EMBL/GenBank/DDBJ whole genome shotgun (WGS) entry which is preliminary data.</text>
</comment>
<dbReference type="PROSITE" id="PS50181">
    <property type="entry name" value="FBOX"/>
    <property type="match status" value="1"/>
</dbReference>
<dbReference type="Gene3D" id="1.20.1280.50">
    <property type="match status" value="1"/>
</dbReference>
<dbReference type="PANTHER" id="PTHR31672">
    <property type="entry name" value="BNACNNG10540D PROTEIN"/>
    <property type="match status" value="1"/>
</dbReference>
<reference evidence="3" key="1">
    <citation type="submission" date="2022-12" db="EMBL/GenBank/DDBJ databases">
        <title>Draft genome assemblies for two species of Escallonia (Escalloniales).</title>
        <authorList>
            <person name="Chanderbali A."/>
            <person name="Dervinis C."/>
            <person name="Anghel I."/>
            <person name="Soltis D."/>
            <person name="Soltis P."/>
            <person name="Zapata F."/>
        </authorList>
    </citation>
    <scope>NUCLEOTIDE SEQUENCE</scope>
    <source>
        <strain evidence="3">UCBG64.0493</strain>
        <tissue evidence="3">Leaf</tissue>
    </source>
</reference>
<evidence type="ECO:0000313" key="3">
    <source>
        <dbReference type="EMBL" id="KAK3003643.1"/>
    </source>
</evidence>
<dbReference type="InterPro" id="IPR001810">
    <property type="entry name" value="F-box_dom"/>
</dbReference>
<dbReference type="AlphaFoldDB" id="A0AA89AIJ3"/>
<evidence type="ECO:0000256" key="1">
    <source>
        <dbReference type="SAM" id="MobiDB-lite"/>
    </source>
</evidence>
<evidence type="ECO:0000259" key="2">
    <source>
        <dbReference type="PROSITE" id="PS50181"/>
    </source>
</evidence>
<proteinExistence type="predicted"/>
<accession>A0AA89AIJ3</accession>
<dbReference type="Pfam" id="PF00646">
    <property type="entry name" value="F-box"/>
    <property type="match status" value="1"/>
</dbReference>
<feature type="domain" description="F-box" evidence="2">
    <location>
        <begin position="1"/>
        <end position="44"/>
    </location>
</feature>
<dbReference type="PANTHER" id="PTHR31672:SF13">
    <property type="entry name" value="F-BOX PROTEIN CPR30-LIKE"/>
    <property type="match status" value="1"/>
</dbReference>
<gene>
    <name evidence="3" type="ORF">RJ639_018501</name>
</gene>
<protein>
    <recommendedName>
        <fullName evidence="2">F-box domain-containing protein</fullName>
    </recommendedName>
</protein>
<dbReference type="Proteomes" id="UP001188597">
    <property type="component" value="Unassembled WGS sequence"/>
</dbReference>
<evidence type="ECO:0000313" key="4">
    <source>
        <dbReference type="Proteomes" id="UP001188597"/>
    </source>
</evidence>
<sequence>MADFPLDILIDILSRLPAASLILSKSVSRQWRSIISRDPHLLNLHHSRQSPHLIAFGPRGTILSVDHEVSCRNPDKFIAVKKINPPDFNLAAVGHPSSIDGLLLICNLSFKNCVFLWNPSINEFLEIGTPFGQTSFSIDGIYCDAVNDDYKDKFEEVAAPDFSDQHKECPLLTMGLAVLKGLLCVYWHGKCEVLSSLCALKVYAMMDYGARESWTELVVVPFVYNPEGRKIRNLHNALRGISGLKATTYVETLISPRLSAEDENDIKPVEEEWKLGVQRGAAIAGLAAEATDSSGRSANWRRGAAIAGLAAEAAAAITAELAKRSRRAALQQDSSRRSAQMGLGRCDGGESSTGGDGLCDGEVRV</sequence>
<keyword evidence="4" id="KW-1185">Reference proteome</keyword>
<feature type="region of interest" description="Disordered" evidence="1">
    <location>
        <begin position="328"/>
        <end position="365"/>
    </location>
</feature>
<dbReference type="SMART" id="SM00256">
    <property type="entry name" value="FBOX"/>
    <property type="match status" value="1"/>
</dbReference>
<dbReference type="InterPro" id="IPR050796">
    <property type="entry name" value="SCF_F-box_component"/>
</dbReference>
<dbReference type="SUPFAM" id="SSF81383">
    <property type="entry name" value="F-box domain"/>
    <property type="match status" value="1"/>
</dbReference>